<sequence>MTTCVVGRSDLPAVEQLAQKNGFQAAPSDAARHYLYGNPGKAWVLENEQGHYGLSLLAANHLCSIFVHQGDPDDIQASMEAWLPKKDSGYTFTKQIISSSGDLRTTAYDIIQGPKIVERWVITINYSQSSGLVAIMSYTGAEASS</sequence>
<evidence type="ECO:0000313" key="2">
    <source>
        <dbReference type="Proteomes" id="UP000027192"/>
    </source>
</evidence>
<dbReference type="STRING" id="1654360.EA58_20240"/>
<accession>A0A066RHJ8</accession>
<name>A0A066RHJ8_9GAMM</name>
<keyword evidence="2" id="KW-1185">Reference proteome</keyword>
<reference evidence="1 2" key="1">
    <citation type="submission" date="2014-04" db="EMBL/GenBank/DDBJ databases">
        <title>Draft genome sequence of Photobacterium halotolerans S2753: a solonamide, ngercheumicin and holomycin producer.</title>
        <authorList>
            <person name="Machado H.R."/>
            <person name="Gram L."/>
        </authorList>
    </citation>
    <scope>NUCLEOTIDE SEQUENCE [LARGE SCALE GENOMIC DNA]</scope>
    <source>
        <strain evidence="1 2">S2753</strain>
    </source>
</reference>
<gene>
    <name evidence="1" type="ORF">EA58_20240</name>
</gene>
<protein>
    <submittedName>
        <fullName evidence="1">Uncharacterized protein</fullName>
    </submittedName>
</protein>
<organism evidence="1 2">
    <name type="scientific">Photobacterium galatheae</name>
    <dbReference type="NCBI Taxonomy" id="1654360"/>
    <lineage>
        <taxon>Bacteria</taxon>
        <taxon>Pseudomonadati</taxon>
        <taxon>Pseudomonadota</taxon>
        <taxon>Gammaproteobacteria</taxon>
        <taxon>Vibrionales</taxon>
        <taxon>Vibrionaceae</taxon>
        <taxon>Photobacterium</taxon>
    </lineage>
</organism>
<comment type="caution">
    <text evidence="1">The sequence shown here is derived from an EMBL/GenBank/DDBJ whole genome shotgun (WGS) entry which is preliminary data.</text>
</comment>
<dbReference type="AlphaFoldDB" id="A0A066RHJ8"/>
<dbReference type="EMBL" id="JMIB01000043">
    <property type="protein sequence ID" value="KDM89784.1"/>
    <property type="molecule type" value="Genomic_DNA"/>
</dbReference>
<proteinExistence type="predicted"/>
<evidence type="ECO:0000313" key="1">
    <source>
        <dbReference type="EMBL" id="KDM89784.1"/>
    </source>
</evidence>
<dbReference type="Proteomes" id="UP000027192">
    <property type="component" value="Unassembled WGS sequence"/>
</dbReference>
<dbReference type="NCBIfam" id="NF047650">
    <property type="entry name" value="lipo_NMCC_0638"/>
    <property type="match status" value="1"/>
</dbReference>